<dbReference type="Pfam" id="PF01432">
    <property type="entry name" value="Peptidase_M3"/>
    <property type="match status" value="1"/>
</dbReference>
<dbReference type="GO" id="GO:0006508">
    <property type="term" value="P:proteolysis"/>
    <property type="evidence" value="ECO:0007669"/>
    <property type="project" value="UniProtKB-KW"/>
</dbReference>
<keyword evidence="1 6" id="KW-0645">Protease</keyword>
<dbReference type="Gene3D" id="1.20.140.70">
    <property type="entry name" value="Oligopeptidase f, N-terminal domain"/>
    <property type="match status" value="1"/>
</dbReference>
<gene>
    <name evidence="9" type="primary">pepF</name>
    <name evidence="9" type="ORF">DTL42_09180</name>
</gene>
<dbReference type="SUPFAM" id="SSF55486">
    <property type="entry name" value="Metalloproteases ('zincins'), catalytic domain"/>
    <property type="match status" value="1"/>
</dbReference>
<keyword evidence="4 6" id="KW-0862">Zinc</keyword>
<dbReference type="AlphaFoldDB" id="A0A368KTH3"/>
<comment type="function">
    <text evidence="6">Has oligopeptidase activity and degrades a variety of small bioactive peptides.</text>
</comment>
<dbReference type="Gene3D" id="1.10.1370.20">
    <property type="entry name" value="Oligoendopeptidase f, C-terminal domain"/>
    <property type="match status" value="1"/>
</dbReference>
<dbReference type="OrthoDB" id="9766487at2"/>
<evidence type="ECO:0000313" key="10">
    <source>
        <dbReference type="Proteomes" id="UP000253562"/>
    </source>
</evidence>
<dbReference type="InterPro" id="IPR042088">
    <property type="entry name" value="OligoPept_F_C"/>
</dbReference>
<dbReference type="InterPro" id="IPR045090">
    <property type="entry name" value="Pept_M3A_M3B"/>
</dbReference>
<feature type="domain" description="Oligopeptidase F N-terminal" evidence="8">
    <location>
        <begin position="125"/>
        <end position="193"/>
    </location>
</feature>
<comment type="cofactor">
    <cofactor evidence="6">
        <name>Zn(2+)</name>
        <dbReference type="ChEBI" id="CHEBI:29105"/>
    </cofactor>
    <text evidence="6">Binds 1 zinc ion.</text>
</comment>
<keyword evidence="3 6" id="KW-0378">Hydrolase</keyword>
<sequence>MAKTAKAAKNSVKKALTRDQVAVEDTWDLSSLYPDSEAWEKDFAKLAKKEAGFEKFRGTLALGAKELLACLKFDTEVDRLGERLGVYAFLKTTEDQANDEAQRRMARFQSVASKLAEAASYIAPEIQAIPAKRLQELMEEKVLKPYRLVLERMTRYKKYTLGKKEERILAMQGEMAQAASKAFRQLLDADMKFGTCKDEKGEESELTNSTFMEFLLSPDRKVRKKAFEQYYSQFEAHENTLAATLSGSIQKDVYYAKVRGYESARHQAMYGDNIPESVYDNLIESVHNHLPAVHRYFDLRRRKMKLKDIHHYDTYVPILSELKTRHTWDQAVDVIMDAMIPLGSEYGEVLHKGLTNARWCDRYPNAGKQSGAFSCGSFDAEPFIMMNFKPDVLDDVFTLAHEAGHSMHSHYSSKTQPYQYYNYTIFVAEVASTFNEQLLSQHLQENADSDLQRAFLINRDLDAMRGTIIRQTMFAEFEKITHAMCEAGEPLTSKSLQETYKKLLEQYFGPEFEIDPQLQLECLRIPHFYRAFYVYKYATGMSAAIALSMRVLNGGKQELDDYLSFLKGGCSKYPLDLLRDAGVDMESPKPVDMALNHFENLVDQLDDLL</sequence>
<dbReference type="PANTHER" id="PTHR11804:SF84">
    <property type="entry name" value="SACCHAROLYSIN"/>
    <property type="match status" value="1"/>
</dbReference>
<evidence type="ECO:0000256" key="6">
    <source>
        <dbReference type="RuleBase" id="RU368091"/>
    </source>
</evidence>
<dbReference type="GO" id="GO:0046872">
    <property type="term" value="F:metal ion binding"/>
    <property type="evidence" value="ECO:0007669"/>
    <property type="project" value="UniProtKB-UniRule"/>
</dbReference>
<evidence type="ECO:0000256" key="5">
    <source>
        <dbReference type="ARBA" id="ARBA00023049"/>
    </source>
</evidence>
<keyword evidence="2 6" id="KW-0479">Metal-binding</keyword>
<dbReference type="EMBL" id="QPEX01000011">
    <property type="protein sequence ID" value="RCS52977.1"/>
    <property type="molecule type" value="Genomic_DNA"/>
</dbReference>
<dbReference type="PANTHER" id="PTHR11804">
    <property type="entry name" value="PROTEASE M3 THIMET OLIGOPEPTIDASE-RELATED"/>
    <property type="match status" value="1"/>
</dbReference>
<dbReference type="RefSeq" id="WP_114368401.1">
    <property type="nucleotide sequence ID" value="NZ_QPEX01000011.1"/>
</dbReference>
<comment type="caution">
    <text evidence="9">The sequence shown here is derived from an EMBL/GenBank/DDBJ whole genome shotgun (WGS) entry which is preliminary data.</text>
</comment>
<dbReference type="CDD" id="cd09608">
    <property type="entry name" value="M3B_PepF"/>
    <property type="match status" value="1"/>
</dbReference>
<keyword evidence="5 6" id="KW-0482">Metalloprotease</keyword>
<proteinExistence type="inferred from homology"/>
<comment type="similarity">
    <text evidence="6">Belongs to the peptidase M3B family.</text>
</comment>
<evidence type="ECO:0000259" key="7">
    <source>
        <dbReference type="Pfam" id="PF01432"/>
    </source>
</evidence>
<evidence type="ECO:0000256" key="2">
    <source>
        <dbReference type="ARBA" id="ARBA00022723"/>
    </source>
</evidence>
<feature type="domain" description="Peptidase M3A/M3B catalytic" evidence="7">
    <location>
        <begin position="217"/>
        <end position="595"/>
    </location>
</feature>
<name>A0A368KTH3_9BACT</name>
<dbReference type="EC" id="3.4.24.-" evidence="6"/>
<evidence type="ECO:0000259" key="8">
    <source>
        <dbReference type="Pfam" id="PF08439"/>
    </source>
</evidence>
<dbReference type="InterPro" id="IPR013647">
    <property type="entry name" value="OligopepF_N_dom"/>
</dbReference>
<dbReference type="GO" id="GO:0006518">
    <property type="term" value="P:peptide metabolic process"/>
    <property type="evidence" value="ECO:0007669"/>
    <property type="project" value="TreeGrafter"/>
</dbReference>
<dbReference type="Pfam" id="PF08439">
    <property type="entry name" value="Peptidase_M3_N"/>
    <property type="match status" value="1"/>
</dbReference>
<organism evidence="9 10">
    <name type="scientific">Bremerella cremea</name>
    <dbReference type="NCBI Taxonomy" id="1031537"/>
    <lineage>
        <taxon>Bacteria</taxon>
        <taxon>Pseudomonadati</taxon>
        <taxon>Planctomycetota</taxon>
        <taxon>Planctomycetia</taxon>
        <taxon>Pirellulales</taxon>
        <taxon>Pirellulaceae</taxon>
        <taxon>Bremerella</taxon>
    </lineage>
</organism>
<dbReference type="GO" id="GO:0004222">
    <property type="term" value="F:metalloendopeptidase activity"/>
    <property type="evidence" value="ECO:0007669"/>
    <property type="project" value="UniProtKB-UniRule"/>
</dbReference>
<reference evidence="9 10" key="1">
    <citation type="submission" date="2018-07" db="EMBL/GenBank/DDBJ databases">
        <title>Comparative genomes isolates from brazilian mangrove.</title>
        <authorList>
            <person name="De Araujo J.E."/>
            <person name="Taketani R.G."/>
            <person name="Silva M.C.P."/>
            <person name="Lourenco M.V."/>
            <person name="Oliveira V.M."/>
            <person name="Andreote F.D."/>
        </authorList>
    </citation>
    <scope>NUCLEOTIDE SEQUENCE [LARGE SCALE GENOMIC DNA]</scope>
    <source>
        <strain evidence="9 10">HEX PRIS-MGV</strain>
    </source>
</reference>
<dbReference type="Proteomes" id="UP000253562">
    <property type="component" value="Unassembled WGS sequence"/>
</dbReference>
<dbReference type="InterPro" id="IPR001567">
    <property type="entry name" value="Pept_M3A_M3B_dom"/>
</dbReference>
<dbReference type="Gene3D" id="1.10.287.830">
    <property type="entry name" value="putative peptidase helix hairpin domain like"/>
    <property type="match status" value="1"/>
</dbReference>
<accession>A0A368KTH3</accession>
<evidence type="ECO:0000256" key="1">
    <source>
        <dbReference type="ARBA" id="ARBA00022670"/>
    </source>
</evidence>
<evidence type="ECO:0000256" key="4">
    <source>
        <dbReference type="ARBA" id="ARBA00022833"/>
    </source>
</evidence>
<evidence type="ECO:0000256" key="3">
    <source>
        <dbReference type="ARBA" id="ARBA00022801"/>
    </source>
</evidence>
<evidence type="ECO:0000313" key="9">
    <source>
        <dbReference type="EMBL" id="RCS52977.1"/>
    </source>
</evidence>
<protein>
    <recommendedName>
        <fullName evidence="6">Oligopeptidase F</fullName>
        <ecNumber evidence="6">3.4.24.-</ecNumber>
    </recommendedName>
</protein>
<dbReference type="NCBIfam" id="TIGR00181">
    <property type="entry name" value="pepF"/>
    <property type="match status" value="1"/>
</dbReference>
<dbReference type="InterPro" id="IPR004438">
    <property type="entry name" value="Peptidase_M3B"/>
</dbReference>